<dbReference type="PANTHER" id="PTHR30349:SF81">
    <property type="entry name" value="TYROSINE RECOMBINASE XERC"/>
    <property type="match status" value="1"/>
</dbReference>
<dbReference type="InterPro" id="IPR050090">
    <property type="entry name" value="Tyrosine_recombinase_XerCD"/>
</dbReference>
<keyword evidence="4" id="KW-0159">Chromosome partition</keyword>
<dbReference type="InterPro" id="IPR010998">
    <property type="entry name" value="Integrase_recombinase_N"/>
</dbReference>
<feature type="domain" description="Core-binding (CB)" evidence="10">
    <location>
        <begin position="1"/>
        <end position="83"/>
    </location>
</feature>
<dbReference type="Gene3D" id="1.10.150.130">
    <property type="match status" value="1"/>
</dbReference>
<evidence type="ECO:0000256" key="2">
    <source>
        <dbReference type="ARBA" id="ARBA00022490"/>
    </source>
</evidence>
<evidence type="ECO:0000256" key="5">
    <source>
        <dbReference type="ARBA" id="ARBA00022908"/>
    </source>
</evidence>
<sequence>MLDTSIEDFLNHLAVERSLSIHTVSAYRRDLTKFAHYLEENFLSLDTAKEADIAGFLASLGHLAPASSGRTLVAVRRLYHFRNAAESPAAAIRPPKLGMRLPKALTIHEMERLLTAAGGEEPGDLRKLALIELLYGTGARISEAIGVDLDDIDEREGVIKYRGKGGKERLVPLGGPALAAIDAYKVRVRAPLAGKTRALFLNSRGGRLSRQGAWLLIGEVAQAAGLAEKITPHALRHSFATHLLEGGADIRSVQELLGHASVATTQIYTLVTIDRLRDAYLEAHPRARSKR</sequence>
<keyword evidence="7" id="KW-0233">DNA recombination</keyword>
<dbReference type="SUPFAM" id="SSF47823">
    <property type="entry name" value="lambda integrase-like, N-terminal domain"/>
    <property type="match status" value="1"/>
</dbReference>
<dbReference type="EMBL" id="CAEZXN010000020">
    <property type="protein sequence ID" value="CAB4697630.1"/>
    <property type="molecule type" value="Genomic_DNA"/>
</dbReference>
<dbReference type="InterPro" id="IPR023009">
    <property type="entry name" value="Tyrosine_recombinase_XerC/XerD"/>
</dbReference>
<dbReference type="PROSITE" id="PS51900">
    <property type="entry name" value="CB"/>
    <property type="match status" value="1"/>
</dbReference>
<protein>
    <submittedName>
        <fullName evidence="11">Unannotated protein</fullName>
    </submittedName>
</protein>
<dbReference type="GO" id="GO:0006310">
    <property type="term" value="P:DNA recombination"/>
    <property type="evidence" value="ECO:0007669"/>
    <property type="project" value="UniProtKB-KW"/>
</dbReference>
<evidence type="ECO:0000256" key="1">
    <source>
        <dbReference type="ARBA" id="ARBA00004496"/>
    </source>
</evidence>
<dbReference type="AlphaFoldDB" id="A0A6J6MQC1"/>
<accession>A0A6J6MQC1</accession>
<dbReference type="InterPro" id="IPR013762">
    <property type="entry name" value="Integrase-like_cat_sf"/>
</dbReference>
<dbReference type="GO" id="GO:0003677">
    <property type="term" value="F:DNA binding"/>
    <property type="evidence" value="ECO:0007669"/>
    <property type="project" value="UniProtKB-KW"/>
</dbReference>
<dbReference type="NCBIfam" id="NF001399">
    <property type="entry name" value="PRK00283.1"/>
    <property type="match status" value="1"/>
</dbReference>
<evidence type="ECO:0000256" key="3">
    <source>
        <dbReference type="ARBA" id="ARBA00022618"/>
    </source>
</evidence>
<dbReference type="GO" id="GO:0007059">
    <property type="term" value="P:chromosome segregation"/>
    <property type="evidence" value="ECO:0007669"/>
    <property type="project" value="UniProtKB-KW"/>
</dbReference>
<dbReference type="PROSITE" id="PS51898">
    <property type="entry name" value="TYR_RECOMBINASE"/>
    <property type="match status" value="1"/>
</dbReference>
<keyword evidence="6" id="KW-0238">DNA-binding</keyword>
<dbReference type="Gene3D" id="1.10.443.10">
    <property type="entry name" value="Intergrase catalytic core"/>
    <property type="match status" value="1"/>
</dbReference>
<dbReference type="Pfam" id="PF02899">
    <property type="entry name" value="Phage_int_SAM_1"/>
    <property type="match status" value="1"/>
</dbReference>
<evidence type="ECO:0000259" key="10">
    <source>
        <dbReference type="PROSITE" id="PS51900"/>
    </source>
</evidence>
<evidence type="ECO:0000313" key="13">
    <source>
        <dbReference type="EMBL" id="CAB5074755.1"/>
    </source>
</evidence>
<feature type="domain" description="Tyr recombinase" evidence="9">
    <location>
        <begin position="100"/>
        <end position="281"/>
    </location>
</feature>
<dbReference type="InterPro" id="IPR011010">
    <property type="entry name" value="DNA_brk_join_enz"/>
</dbReference>
<comment type="subcellular location">
    <subcellularLocation>
        <location evidence="1">Cytoplasm</location>
    </subcellularLocation>
</comment>
<evidence type="ECO:0000313" key="11">
    <source>
        <dbReference type="EMBL" id="CAB4675144.1"/>
    </source>
</evidence>
<gene>
    <name evidence="11" type="ORF">UFOPK2342_00719</name>
    <name evidence="12" type="ORF">UFOPK2423_00976</name>
    <name evidence="13" type="ORF">UFOPK4367_00652</name>
</gene>
<organism evidence="11">
    <name type="scientific">freshwater metagenome</name>
    <dbReference type="NCBI Taxonomy" id="449393"/>
    <lineage>
        <taxon>unclassified sequences</taxon>
        <taxon>metagenomes</taxon>
        <taxon>ecological metagenomes</taxon>
    </lineage>
</organism>
<dbReference type="GO" id="GO:0051301">
    <property type="term" value="P:cell division"/>
    <property type="evidence" value="ECO:0007669"/>
    <property type="project" value="UniProtKB-KW"/>
</dbReference>
<keyword evidence="5" id="KW-0229">DNA integration</keyword>
<proteinExistence type="inferred from homology"/>
<dbReference type="EMBL" id="CAEZXB010000010">
    <property type="protein sequence ID" value="CAB4675144.1"/>
    <property type="molecule type" value="Genomic_DNA"/>
</dbReference>
<keyword evidence="8" id="KW-0131">Cell cycle</keyword>
<dbReference type="SUPFAM" id="SSF56349">
    <property type="entry name" value="DNA breaking-rejoining enzymes"/>
    <property type="match status" value="1"/>
</dbReference>
<evidence type="ECO:0000256" key="4">
    <source>
        <dbReference type="ARBA" id="ARBA00022829"/>
    </source>
</evidence>
<evidence type="ECO:0000259" key="9">
    <source>
        <dbReference type="PROSITE" id="PS51898"/>
    </source>
</evidence>
<evidence type="ECO:0000313" key="12">
    <source>
        <dbReference type="EMBL" id="CAB4697630.1"/>
    </source>
</evidence>
<dbReference type="Pfam" id="PF00589">
    <property type="entry name" value="Phage_integrase"/>
    <property type="match status" value="1"/>
</dbReference>
<dbReference type="InterPro" id="IPR002104">
    <property type="entry name" value="Integrase_catalytic"/>
</dbReference>
<dbReference type="PANTHER" id="PTHR30349">
    <property type="entry name" value="PHAGE INTEGRASE-RELATED"/>
    <property type="match status" value="1"/>
</dbReference>
<dbReference type="InterPro" id="IPR044068">
    <property type="entry name" value="CB"/>
</dbReference>
<reference evidence="11" key="1">
    <citation type="submission" date="2020-05" db="EMBL/GenBank/DDBJ databases">
        <authorList>
            <person name="Chiriac C."/>
            <person name="Salcher M."/>
            <person name="Ghai R."/>
            <person name="Kavagutti S V."/>
        </authorList>
    </citation>
    <scope>NUCLEOTIDE SEQUENCE</scope>
</reference>
<evidence type="ECO:0000256" key="6">
    <source>
        <dbReference type="ARBA" id="ARBA00023125"/>
    </source>
</evidence>
<evidence type="ECO:0000256" key="7">
    <source>
        <dbReference type="ARBA" id="ARBA00023172"/>
    </source>
</evidence>
<dbReference type="CDD" id="cd00798">
    <property type="entry name" value="INT_XerDC_C"/>
    <property type="match status" value="1"/>
</dbReference>
<dbReference type="HAMAP" id="MF_01808">
    <property type="entry name" value="Recomb_XerC_XerD"/>
    <property type="match status" value="1"/>
</dbReference>
<dbReference type="GO" id="GO:0005737">
    <property type="term" value="C:cytoplasm"/>
    <property type="evidence" value="ECO:0007669"/>
    <property type="project" value="UniProtKB-SubCell"/>
</dbReference>
<keyword evidence="2" id="KW-0963">Cytoplasm</keyword>
<evidence type="ECO:0000256" key="8">
    <source>
        <dbReference type="ARBA" id="ARBA00023306"/>
    </source>
</evidence>
<dbReference type="InterPro" id="IPR004107">
    <property type="entry name" value="Integrase_SAM-like_N"/>
</dbReference>
<dbReference type="EMBL" id="CAFBRC010000033">
    <property type="protein sequence ID" value="CAB5074755.1"/>
    <property type="molecule type" value="Genomic_DNA"/>
</dbReference>
<name>A0A6J6MQC1_9ZZZZ</name>
<dbReference type="GO" id="GO:0015074">
    <property type="term" value="P:DNA integration"/>
    <property type="evidence" value="ECO:0007669"/>
    <property type="project" value="UniProtKB-KW"/>
</dbReference>
<keyword evidence="3" id="KW-0132">Cell division</keyword>